<proteinExistence type="predicted"/>
<evidence type="ECO:0000313" key="2">
    <source>
        <dbReference type="Proteomes" id="UP000276215"/>
    </source>
</evidence>
<dbReference type="AlphaFoldDB" id="A0A3N4K099"/>
<accession>A0A3N4K099</accession>
<reference evidence="1 2" key="1">
    <citation type="journal article" date="2018" name="Nat. Ecol. Evol.">
        <title>Pezizomycetes genomes reveal the molecular basis of ectomycorrhizal truffle lifestyle.</title>
        <authorList>
            <person name="Murat C."/>
            <person name="Payen T."/>
            <person name="Noel B."/>
            <person name="Kuo A."/>
            <person name="Morin E."/>
            <person name="Chen J."/>
            <person name="Kohler A."/>
            <person name="Krizsan K."/>
            <person name="Balestrini R."/>
            <person name="Da Silva C."/>
            <person name="Montanini B."/>
            <person name="Hainaut M."/>
            <person name="Levati E."/>
            <person name="Barry K.W."/>
            <person name="Belfiori B."/>
            <person name="Cichocki N."/>
            <person name="Clum A."/>
            <person name="Dockter R.B."/>
            <person name="Fauchery L."/>
            <person name="Guy J."/>
            <person name="Iotti M."/>
            <person name="Le Tacon F."/>
            <person name="Lindquist E.A."/>
            <person name="Lipzen A."/>
            <person name="Malagnac F."/>
            <person name="Mello A."/>
            <person name="Molinier V."/>
            <person name="Miyauchi S."/>
            <person name="Poulain J."/>
            <person name="Riccioni C."/>
            <person name="Rubini A."/>
            <person name="Sitrit Y."/>
            <person name="Splivallo R."/>
            <person name="Traeger S."/>
            <person name="Wang M."/>
            <person name="Zifcakova L."/>
            <person name="Wipf D."/>
            <person name="Zambonelli A."/>
            <person name="Paolocci F."/>
            <person name="Nowrousian M."/>
            <person name="Ottonello S."/>
            <person name="Baldrian P."/>
            <person name="Spatafora J.W."/>
            <person name="Henrissat B."/>
            <person name="Nagy L.G."/>
            <person name="Aury J.M."/>
            <person name="Wincker P."/>
            <person name="Grigoriev I.V."/>
            <person name="Bonfante P."/>
            <person name="Martin F.M."/>
        </authorList>
    </citation>
    <scope>NUCLEOTIDE SEQUENCE [LARGE SCALE GENOMIC DNA]</scope>
    <source>
        <strain evidence="1 2">120613-1</strain>
    </source>
</reference>
<keyword evidence="2" id="KW-1185">Reference proteome</keyword>
<protein>
    <submittedName>
        <fullName evidence="1">Uncharacterized protein</fullName>
    </submittedName>
</protein>
<dbReference type="Proteomes" id="UP000276215">
    <property type="component" value="Unassembled WGS sequence"/>
</dbReference>
<evidence type="ECO:0000313" key="1">
    <source>
        <dbReference type="EMBL" id="RPB01831.1"/>
    </source>
</evidence>
<name>A0A3N4K099_9PEZI</name>
<organism evidence="1 2">
    <name type="scientific">Choiromyces venosus 120613-1</name>
    <dbReference type="NCBI Taxonomy" id="1336337"/>
    <lineage>
        <taxon>Eukaryota</taxon>
        <taxon>Fungi</taxon>
        <taxon>Dikarya</taxon>
        <taxon>Ascomycota</taxon>
        <taxon>Pezizomycotina</taxon>
        <taxon>Pezizomycetes</taxon>
        <taxon>Pezizales</taxon>
        <taxon>Tuberaceae</taxon>
        <taxon>Choiromyces</taxon>
    </lineage>
</organism>
<dbReference type="EMBL" id="ML120371">
    <property type="protein sequence ID" value="RPB01831.1"/>
    <property type="molecule type" value="Genomic_DNA"/>
</dbReference>
<gene>
    <name evidence="1" type="ORF">L873DRAFT_1803108</name>
</gene>
<sequence>MEQLFQVNEPNISLSVPVNGFIPLHDASVPPTNLKLGWDEMQTSCTAHQRAGLDARIRI</sequence>